<dbReference type="Proteomes" id="UP001556631">
    <property type="component" value="Unassembled WGS sequence"/>
</dbReference>
<sequence length="96" mass="10476">MTIEYDAPADPVAFETRYADEHIPLVRTIPGLRRFVLSHPRAAGGSAPYLVAELWWDDEAAFKAALATPEMAATGEHAQGSGTTWRSFVGEVQDCL</sequence>
<dbReference type="InterPro" id="IPR009799">
    <property type="entry name" value="EthD_dom"/>
</dbReference>
<dbReference type="Gene3D" id="3.30.70.100">
    <property type="match status" value="1"/>
</dbReference>
<protein>
    <submittedName>
        <fullName evidence="2">EthD family reductase</fullName>
    </submittedName>
</protein>
<dbReference type="EMBL" id="JBFPJR010000001">
    <property type="protein sequence ID" value="MEX0426018.1"/>
    <property type="molecule type" value="Genomic_DNA"/>
</dbReference>
<dbReference type="SUPFAM" id="SSF54909">
    <property type="entry name" value="Dimeric alpha+beta barrel"/>
    <property type="match status" value="1"/>
</dbReference>
<organism evidence="2 3">
    <name type="scientific">Nocardioides eburneus</name>
    <dbReference type="NCBI Taxonomy" id="3231482"/>
    <lineage>
        <taxon>Bacteria</taxon>
        <taxon>Bacillati</taxon>
        <taxon>Actinomycetota</taxon>
        <taxon>Actinomycetes</taxon>
        <taxon>Propionibacteriales</taxon>
        <taxon>Nocardioidaceae</taxon>
        <taxon>Nocardioides</taxon>
    </lineage>
</organism>
<reference evidence="2 3" key="1">
    <citation type="submission" date="2024-07" db="EMBL/GenBank/DDBJ databases">
        <authorList>
            <person name="Lee S."/>
            <person name="Kang M."/>
        </authorList>
    </citation>
    <scope>NUCLEOTIDE SEQUENCE [LARGE SCALE GENOMIC DNA]</scope>
    <source>
        <strain evidence="2 3">DS6</strain>
    </source>
</reference>
<feature type="domain" description="EthD" evidence="1">
    <location>
        <begin position="9"/>
        <end position="74"/>
    </location>
</feature>
<comment type="caution">
    <text evidence="2">The sequence shown here is derived from an EMBL/GenBank/DDBJ whole genome shotgun (WGS) entry which is preliminary data.</text>
</comment>
<dbReference type="Pfam" id="PF07110">
    <property type="entry name" value="EthD"/>
    <property type="match status" value="1"/>
</dbReference>
<name>A0ABV3SVD7_9ACTN</name>
<gene>
    <name evidence="2" type="ORF">AB3X52_00175</name>
</gene>
<evidence type="ECO:0000313" key="3">
    <source>
        <dbReference type="Proteomes" id="UP001556631"/>
    </source>
</evidence>
<evidence type="ECO:0000259" key="1">
    <source>
        <dbReference type="Pfam" id="PF07110"/>
    </source>
</evidence>
<keyword evidence="3" id="KW-1185">Reference proteome</keyword>
<evidence type="ECO:0000313" key="2">
    <source>
        <dbReference type="EMBL" id="MEX0426018.1"/>
    </source>
</evidence>
<dbReference type="NCBIfam" id="TIGR02118">
    <property type="entry name" value="EthD family reductase"/>
    <property type="match status" value="1"/>
</dbReference>
<proteinExistence type="predicted"/>
<dbReference type="RefSeq" id="WP_367990559.1">
    <property type="nucleotide sequence ID" value="NZ_JBFPJR010000001.1"/>
</dbReference>
<dbReference type="InterPro" id="IPR011008">
    <property type="entry name" value="Dimeric_a/b-barrel"/>
</dbReference>
<accession>A0ABV3SVD7</accession>